<protein>
    <submittedName>
        <fullName evidence="2">Alpha-ketoglutarate-dependent dioxygenase alkB-like protein 7, mitochondrial</fullName>
    </submittedName>
</protein>
<evidence type="ECO:0000313" key="2">
    <source>
        <dbReference type="EMBL" id="KAB7495774.1"/>
    </source>
</evidence>
<dbReference type="EMBL" id="SEYY01022131">
    <property type="protein sequence ID" value="KAB7495774.1"/>
    <property type="molecule type" value="Genomic_DNA"/>
</dbReference>
<dbReference type="GO" id="GO:0051213">
    <property type="term" value="F:dioxygenase activity"/>
    <property type="evidence" value="ECO:0007669"/>
    <property type="project" value="UniProtKB-KW"/>
</dbReference>
<dbReference type="AlphaFoldDB" id="A0A5N5SNW1"/>
<proteinExistence type="predicted"/>
<comment type="cofactor">
    <cofactor evidence="1">
        <name>Fe(2+)</name>
        <dbReference type="ChEBI" id="CHEBI:29033"/>
    </cofactor>
</comment>
<dbReference type="GO" id="GO:0005759">
    <property type="term" value="C:mitochondrial matrix"/>
    <property type="evidence" value="ECO:0007669"/>
    <property type="project" value="TreeGrafter"/>
</dbReference>
<evidence type="ECO:0000256" key="1">
    <source>
        <dbReference type="ARBA" id="ARBA00001954"/>
    </source>
</evidence>
<dbReference type="InterPro" id="IPR032870">
    <property type="entry name" value="ALKBH7-like"/>
</dbReference>
<dbReference type="OrthoDB" id="28127at2759"/>
<dbReference type="SUPFAM" id="SSF51197">
    <property type="entry name" value="Clavaminate synthase-like"/>
    <property type="match status" value="1"/>
</dbReference>
<dbReference type="InterPro" id="IPR037151">
    <property type="entry name" value="AlkB-like_sf"/>
</dbReference>
<reference evidence="2 3" key="1">
    <citation type="journal article" date="2019" name="PLoS Biol.">
        <title>Sex chromosomes control vertical transmission of feminizing Wolbachia symbionts in an isopod.</title>
        <authorList>
            <person name="Becking T."/>
            <person name="Chebbi M.A."/>
            <person name="Giraud I."/>
            <person name="Moumen B."/>
            <person name="Laverre T."/>
            <person name="Caubet Y."/>
            <person name="Peccoud J."/>
            <person name="Gilbert C."/>
            <person name="Cordaux R."/>
        </authorList>
    </citation>
    <scope>NUCLEOTIDE SEQUENCE [LARGE SCALE GENOMIC DNA]</scope>
    <source>
        <strain evidence="2">ANa2</strain>
        <tissue evidence="2">Whole body excluding digestive tract and cuticle</tissue>
    </source>
</reference>
<evidence type="ECO:0000313" key="3">
    <source>
        <dbReference type="Proteomes" id="UP000326759"/>
    </source>
</evidence>
<dbReference type="PANTHER" id="PTHR21052">
    <property type="entry name" value="SPERMATOGENESIS ASSOCIATED 11-RELATED"/>
    <property type="match status" value="1"/>
</dbReference>
<accession>A0A5N5SNW1</accession>
<keyword evidence="2" id="KW-0223">Dioxygenase</keyword>
<dbReference type="GO" id="GO:0006974">
    <property type="term" value="P:DNA damage response"/>
    <property type="evidence" value="ECO:0007669"/>
    <property type="project" value="InterPro"/>
</dbReference>
<dbReference type="GO" id="GO:0006631">
    <property type="term" value="P:fatty acid metabolic process"/>
    <property type="evidence" value="ECO:0007669"/>
    <property type="project" value="TreeGrafter"/>
</dbReference>
<organism evidence="2 3">
    <name type="scientific">Armadillidium nasatum</name>
    <dbReference type="NCBI Taxonomy" id="96803"/>
    <lineage>
        <taxon>Eukaryota</taxon>
        <taxon>Metazoa</taxon>
        <taxon>Ecdysozoa</taxon>
        <taxon>Arthropoda</taxon>
        <taxon>Crustacea</taxon>
        <taxon>Multicrustacea</taxon>
        <taxon>Malacostraca</taxon>
        <taxon>Eumalacostraca</taxon>
        <taxon>Peracarida</taxon>
        <taxon>Isopoda</taxon>
        <taxon>Oniscidea</taxon>
        <taxon>Crinocheta</taxon>
        <taxon>Armadillidiidae</taxon>
        <taxon>Armadillidium</taxon>
    </lineage>
</organism>
<keyword evidence="2" id="KW-0560">Oxidoreductase</keyword>
<dbReference type="PANTHER" id="PTHR21052:SF0">
    <property type="entry name" value="ALPHA-KETOGLUTARATE-DEPENDENT DIOXYGENASE ALKB HOMOLOG 7, MITOCHONDRIAL"/>
    <property type="match status" value="1"/>
</dbReference>
<name>A0A5N5SNW1_9CRUS</name>
<dbReference type="Gene3D" id="2.60.120.590">
    <property type="entry name" value="Alpha-ketoglutarate-dependent dioxygenase AlkB-like"/>
    <property type="match status" value="1"/>
</dbReference>
<sequence length="213" mass="25132">FNIHNHHCIRKYENGTLQENFFYIHDGTNEVNVLDVKRSFAVFHNFISEEEETNLTNEIEPHVKRLKYEFNHWDDAIHGYRETEKSKWSTKCFPILERVKKISFEDSENLIPHVHILDLSPDGVIKPHIDSIRFCGDTISGLCLLSDAVMRLVKDQENNQVVDVLLPRRALYIMKDDSRYKYTHEILGKESSYFGSLFIKRERRVSVIIRNPP</sequence>
<keyword evidence="3" id="KW-1185">Reference proteome</keyword>
<feature type="non-terminal residue" evidence="2">
    <location>
        <position position="1"/>
    </location>
</feature>
<dbReference type="Proteomes" id="UP000326759">
    <property type="component" value="Unassembled WGS sequence"/>
</dbReference>
<gene>
    <name evidence="2" type="primary">ALKBH7</name>
    <name evidence="2" type="ORF">Anas_12950</name>
</gene>
<comment type="caution">
    <text evidence="2">The sequence shown here is derived from an EMBL/GenBank/DDBJ whole genome shotgun (WGS) entry which is preliminary data.</text>
</comment>